<dbReference type="Pfam" id="PF20750">
    <property type="entry name" value="PAP_NTPase"/>
    <property type="match status" value="1"/>
</dbReference>
<proteinExistence type="predicted"/>
<feature type="region of interest" description="Disordered" evidence="1">
    <location>
        <begin position="1"/>
        <end position="46"/>
    </location>
</feature>
<dbReference type="InterPro" id="IPR043519">
    <property type="entry name" value="NT_sf"/>
</dbReference>
<dbReference type="PANTHER" id="PTHR10682">
    <property type="entry name" value="POLY A POLYMERASE"/>
    <property type="match status" value="1"/>
</dbReference>
<evidence type="ECO:0000256" key="1">
    <source>
        <dbReference type="SAM" id="MobiDB-lite"/>
    </source>
</evidence>
<sequence length="77" mass="8452">MVVSVSPNGGSTPPPPPPPQQEQANKDRFTKPISLAGPTDSDLHRNTELEKFLVDSGLYESNEEAASRQEVLRHLDQ</sequence>
<evidence type="ECO:0000259" key="2">
    <source>
        <dbReference type="Pfam" id="PF20750"/>
    </source>
</evidence>
<feature type="non-terminal residue" evidence="3">
    <location>
        <position position="77"/>
    </location>
</feature>
<reference evidence="3 4" key="2">
    <citation type="journal article" date="2017" name="Front. Plant Sci.">
        <title>Gene Classification and Mining of Molecular Markers Useful in Red Clover (Trifolium pratense) Breeding.</title>
        <authorList>
            <person name="Istvanek J."/>
            <person name="Dluhosova J."/>
            <person name="Dluhos P."/>
            <person name="Patkova L."/>
            <person name="Nedelnik J."/>
            <person name="Repkova J."/>
        </authorList>
    </citation>
    <scope>NUCLEOTIDE SEQUENCE [LARGE SCALE GENOMIC DNA]</scope>
    <source>
        <strain evidence="4">cv. Tatra</strain>
        <tissue evidence="3">Young leaves</tissue>
    </source>
</reference>
<feature type="compositionally biased region" description="Polar residues" evidence="1">
    <location>
        <begin position="1"/>
        <end position="11"/>
    </location>
</feature>
<dbReference type="GO" id="GO:1990817">
    <property type="term" value="F:poly(A) RNA polymerase activity"/>
    <property type="evidence" value="ECO:0007669"/>
    <property type="project" value="TreeGrafter"/>
</dbReference>
<dbReference type="GO" id="GO:0005634">
    <property type="term" value="C:nucleus"/>
    <property type="evidence" value="ECO:0007669"/>
    <property type="project" value="TreeGrafter"/>
</dbReference>
<protein>
    <submittedName>
        <fullName evidence="3">Poly(A) polymerase-like protein</fullName>
    </submittedName>
</protein>
<dbReference type="PANTHER" id="PTHR10682:SF36">
    <property type="entry name" value="NUCLEAR POLY(A) POLYMERASE 4"/>
    <property type="match status" value="1"/>
</dbReference>
<evidence type="ECO:0000313" key="4">
    <source>
        <dbReference type="Proteomes" id="UP000236291"/>
    </source>
</evidence>
<feature type="domain" description="Poly(A) polymerase nucleotidyltransferase" evidence="2">
    <location>
        <begin position="30"/>
        <end position="77"/>
    </location>
</feature>
<evidence type="ECO:0000313" key="3">
    <source>
        <dbReference type="EMBL" id="PNX84609.1"/>
    </source>
</evidence>
<comment type="caution">
    <text evidence="3">The sequence shown here is derived from an EMBL/GenBank/DDBJ whole genome shotgun (WGS) entry which is preliminary data.</text>
</comment>
<dbReference type="EMBL" id="ASHM01046751">
    <property type="protein sequence ID" value="PNX84609.1"/>
    <property type="molecule type" value="Genomic_DNA"/>
</dbReference>
<gene>
    <name evidence="3" type="ORF">L195_g040672</name>
</gene>
<dbReference type="Proteomes" id="UP000236291">
    <property type="component" value="Unassembled WGS sequence"/>
</dbReference>
<organism evidence="3 4">
    <name type="scientific">Trifolium pratense</name>
    <name type="common">Red clover</name>
    <dbReference type="NCBI Taxonomy" id="57577"/>
    <lineage>
        <taxon>Eukaryota</taxon>
        <taxon>Viridiplantae</taxon>
        <taxon>Streptophyta</taxon>
        <taxon>Embryophyta</taxon>
        <taxon>Tracheophyta</taxon>
        <taxon>Spermatophyta</taxon>
        <taxon>Magnoliopsida</taxon>
        <taxon>eudicotyledons</taxon>
        <taxon>Gunneridae</taxon>
        <taxon>Pentapetalae</taxon>
        <taxon>rosids</taxon>
        <taxon>fabids</taxon>
        <taxon>Fabales</taxon>
        <taxon>Fabaceae</taxon>
        <taxon>Papilionoideae</taxon>
        <taxon>50 kb inversion clade</taxon>
        <taxon>NPAAA clade</taxon>
        <taxon>Hologalegina</taxon>
        <taxon>IRL clade</taxon>
        <taxon>Trifolieae</taxon>
        <taxon>Trifolium</taxon>
    </lineage>
</organism>
<accession>A0A2K3M1E4</accession>
<dbReference type="InterPro" id="IPR048840">
    <property type="entry name" value="PolA_pol_NTPase"/>
</dbReference>
<dbReference type="Gene3D" id="3.30.460.10">
    <property type="entry name" value="Beta Polymerase, domain 2"/>
    <property type="match status" value="1"/>
</dbReference>
<dbReference type="AlphaFoldDB" id="A0A2K3M1E4"/>
<dbReference type="STRING" id="57577.A0A2K3M1E4"/>
<name>A0A2K3M1E4_TRIPR</name>
<dbReference type="Gene3D" id="1.10.1410.10">
    <property type="match status" value="1"/>
</dbReference>
<reference evidence="3 4" key="1">
    <citation type="journal article" date="2014" name="Am. J. Bot.">
        <title>Genome assembly and annotation for red clover (Trifolium pratense; Fabaceae).</title>
        <authorList>
            <person name="Istvanek J."/>
            <person name="Jaros M."/>
            <person name="Krenek A."/>
            <person name="Repkova J."/>
        </authorList>
    </citation>
    <scope>NUCLEOTIDE SEQUENCE [LARGE SCALE GENOMIC DNA]</scope>
    <source>
        <strain evidence="4">cv. Tatra</strain>
        <tissue evidence="3">Young leaves</tissue>
    </source>
</reference>